<dbReference type="Pfam" id="PF13091">
    <property type="entry name" value="PLDc_2"/>
    <property type="match status" value="1"/>
</dbReference>
<proteinExistence type="inferred from homology"/>
<dbReference type="AlphaFoldDB" id="A0A1V6C4G1"/>
<accession>A0A1V6C4G1</accession>
<dbReference type="InterPro" id="IPR025202">
    <property type="entry name" value="PLD-like_dom"/>
</dbReference>
<evidence type="ECO:0000256" key="4">
    <source>
        <dbReference type="ARBA" id="ARBA00022801"/>
    </source>
</evidence>
<comment type="similarity">
    <text evidence="2">Belongs to the phospholipase D family.</text>
</comment>
<dbReference type="GO" id="GO:0016891">
    <property type="term" value="F:RNA endonuclease activity producing 5'-phosphomonoesters, hydrolytic mechanism"/>
    <property type="evidence" value="ECO:0007669"/>
    <property type="project" value="TreeGrafter"/>
</dbReference>
<evidence type="ECO:0000256" key="7">
    <source>
        <dbReference type="SAM" id="SignalP"/>
    </source>
</evidence>
<evidence type="ECO:0000313" key="9">
    <source>
        <dbReference type="EMBL" id="OQB71714.1"/>
    </source>
</evidence>
<dbReference type="GO" id="GO:0004630">
    <property type="term" value="F:phospholipase D activity"/>
    <property type="evidence" value="ECO:0007669"/>
    <property type="project" value="UniProtKB-EC"/>
</dbReference>
<dbReference type="EMBL" id="MWDQ01000150">
    <property type="protein sequence ID" value="OQB71714.1"/>
    <property type="molecule type" value="Genomic_DNA"/>
</dbReference>
<dbReference type="Gene3D" id="3.30.870.10">
    <property type="entry name" value="Endonuclease Chain A"/>
    <property type="match status" value="1"/>
</dbReference>
<dbReference type="InterPro" id="IPR001736">
    <property type="entry name" value="PLipase_D/transphosphatidylase"/>
</dbReference>
<dbReference type="GO" id="GO:0006793">
    <property type="term" value="P:phosphorus metabolic process"/>
    <property type="evidence" value="ECO:0007669"/>
    <property type="project" value="UniProtKB-ARBA"/>
</dbReference>
<dbReference type="GO" id="GO:0016042">
    <property type="term" value="P:lipid catabolic process"/>
    <property type="evidence" value="ECO:0007669"/>
    <property type="project" value="UniProtKB-KW"/>
</dbReference>
<dbReference type="EC" id="3.1.4.4" evidence="3"/>
<keyword evidence="7" id="KW-0732">Signal</keyword>
<keyword evidence="6" id="KW-0443">Lipid metabolism</keyword>
<evidence type="ECO:0000256" key="3">
    <source>
        <dbReference type="ARBA" id="ARBA00012027"/>
    </source>
</evidence>
<keyword evidence="5" id="KW-0442">Lipid degradation</keyword>
<evidence type="ECO:0000256" key="1">
    <source>
        <dbReference type="ARBA" id="ARBA00000798"/>
    </source>
</evidence>
<dbReference type="PANTHER" id="PTHR43856:SF1">
    <property type="entry name" value="MITOCHONDRIAL CARDIOLIPIN HYDROLASE"/>
    <property type="match status" value="1"/>
</dbReference>
<dbReference type="Proteomes" id="UP000485562">
    <property type="component" value="Unassembled WGS sequence"/>
</dbReference>
<name>A0A1V6C4G1_UNCT6</name>
<evidence type="ECO:0000259" key="8">
    <source>
        <dbReference type="PROSITE" id="PS50035"/>
    </source>
</evidence>
<sequence>MIKNYKIVYLFSFLFILNTTHLLCTPADVEPINNCYYLPKIVELISNAETSIKIVMYNVVWYSKYPDSASNRIINKLCEAAKRKVNVTVILNQDKFGNKITNESKEAGEILRKSGVNVLYDSLDQTTHAKLMIVDDRFVVIGSFNWSYYSIEKNNEVAVVIDSKEIAQQYLKYFASIAVRSSPEPASP</sequence>
<feature type="signal peptide" evidence="7">
    <location>
        <begin position="1"/>
        <end position="24"/>
    </location>
</feature>
<dbReference type="PANTHER" id="PTHR43856">
    <property type="entry name" value="CARDIOLIPIN HYDROLASE"/>
    <property type="match status" value="1"/>
</dbReference>
<dbReference type="SMART" id="SM00155">
    <property type="entry name" value="PLDc"/>
    <property type="match status" value="1"/>
</dbReference>
<reference evidence="9" key="1">
    <citation type="submission" date="2017-02" db="EMBL/GenBank/DDBJ databases">
        <title>Delving into the versatile metabolic prowess of the omnipresent phylum Bacteroidetes.</title>
        <authorList>
            <person name="Nobu M.K."/>
            <person name="Mei R."/>
            <person name="Narihiro T."/>
            <person name="Kuroda K."/>
            <person name="Liu W.-T."/>
        </authorList>
    </citation>
    <scope>NUCLEOTIDE SEQUENCE</scope>
    <source>
        <strain evidence="9">ADurb.Bin131</strain>
    </source>
</reference>
<feature type="chain" id="PRO_5012053816" description="phospholipase D" evidence="7">
    <location>
        <begin position="25"/>
        <end position="188"/>
    </location>
</feature>
<dbReference type="InterPro" id="IPR051406">
    <property type="entry name" value="PLD_domain"/>
</dbReference>
<gene>
    <name evidence="9" type="primary">pld</name>
    <name evidence="9" type="ORF">BWX89_01635</name>
</gene>
<dbReference type="SUPFAM" id="SSF56024">
    <property type="entry name" value="Phospholipase D/nuclease"/>
    <property type="match status" value="1"/>
</dbReference>
<evidence type="ECO:0000256" key="2">
    <source>
        <dbReference type="ARBA" id="ARBA00008664"/>
    </source>
</evidence>
<comment type="caution">
    <text evidence="9">The sequence shown here is derived from an EMBL/GenBank/DDBJ whole genome shotgun (WGS) entry which is preliminary data.</text>
</comment>
<evidence type="ECO:0000256" key="5">
    <source>
        <dbReference type="ARBA" id="ARBA00022963"/>
    </source>
</evidence>
<protein>
    <recommendedName>
        <fullName evidence="3">phospholipase D</fullName>
        <ecNumber evidence="3">3.1.4.4</ecNumber>
    </recommendedName>
</protein>
<keyword evidence="4 9" id="KW-0378">Hydrolase</keyword>
<dbReference type="PROSITE" id="PS50035">
    <property type="entry name" value="PLD"/>
    <property type="match status" value="1"/>
</dbReference>
<evidence type="ECO:0000256" key="6">
    <source>
        <dbReference type="ARBA" id="ARBA00023098"/>
    </source>
</evidence>
<feature type="domain" description="PLD phosphodiesterase" evidence="8">
    <location>
        <begin position="123"/>
        <end position="150"/>
    </location>
</feature>
<organism evidence="9">
    <name type="scientific">candidate division TA06 bacterium ADurb.Bin131</name>
    <dbReference type="NCBI Taxonomy" id="1852827"/>
    <lineage>
        <taxon>Bacteria</taxon>
        <taxon>Bacteria division TA06</taxon>
    </lineage>
</organism>
<comment type="catalytic activity">
    <reaction evidence="1">
        <text>a 1,2-diacyl-sn-glycero-3-phosphocholine + H2O = a 1,2-diacyl-sn-glycero-3-phosphate + choline + H(+)</text>
        <dbReference type="Rhea" id="RHEA:14445"/>
        <dbReference type="ChEBI" id="CHEBI:15354"/>
        <dbReference type="ChEBI" id="CHEBI:15377"/>
        <dbReference type="ChEBI" id="CHEBI:15378"/>
        <dbReference type="ChEBI" id="CHEBI:57643"/>
        <dbReference type="ChEBI" id="CHEBI:58608"/>
        <dbReference type="EC" id="3.1.4.4"/>
    </reaction>
</comment>